<protein>
    <submittedName>
        <fullName evidence="1">Methyltransferase domain-containing protein</fullName>
    </submittedName>
</protein>
<keyword evidence="2" id="KW-1185">Reference proteome</keyword>
<evidence type="ECO:0000313" key="1">
    <source>
        <dbReference type="EMBL" id="TNJ62749.1"/>
    </source>
</evidence>
<reference evidence="1 2" key="1">
    <citation type="submission" date="2019-05" db="EMBL/GenBank/DDBJ databases">
        <title>We sequenced the genome of Paenibacillus hemerocallicola KCTC 33185 for further insight into its adaptation and study the phylogeny of Paenibacillus.</title>
        <authorList>
            <person name="Narsing Rao M.P."/>
        </authorList>
    </citation>
    <scope>NUCLEOTIDE SEQUENCE [LARGE SCALE GENOMIC DNA]</scope>
    <source>
        <strain evidence="1 2">KCTC 33185</strain>
    </source>
</reference>
<proteinExistence type="predicted"/>
<evidence type="ECO:0000313" key="2">
    <source>
        <dbReference type="Proteomes" id="UP000307943"/>
    </source>
</evidence>
<dbReference type="SUPFAM" id="SSF53335">
    <property type="entry name" value="S-adenosyl-L-methionine-dependent methyltransferases"/>
    <property type="match status" value="1"/>
</dbReference>
<dbReference type="RefSeq" id="WP_139605819.1">
    <property type="nucleotide sequence ID" value="NZ_VDCQ01000054.1"/>
</dbReference>
<dbReference type="PANTHER" id="PTHR35276">
    <property type="entry name" value="S-ADENOSYL-L-METHIONINE-DEPENDENT METHYLTRANSFERASES SUPERFAMILY PROTEIN"/>
    <property type="match status" value="1"/>
</dbReference>
<dbReference type="Gene3D" id="3.40.50.150">
    <property type="entry name" value="Vaccinia Virus protein VP39"/>
    <property type="match status" value="1"/>
</dbReference>
<dbReference type="PANTHER" id="PTHR35276:SF1">
    <property type="entry name" value="TRNA (MNM(5)S(2)U34)-METHYLTRANSFERASE, CHLOROPLASTIC"/>
    <property type="match status" value="1"/>
</dbReference>
<keyword evidence="1" id="KW-0808">Transferase</keyword>
<dbReference type="GO" id="GO:0032259">
    <property type="term" value="P:methylation"/>
    <property type="evidence" value="ECO:0007669"/>
    <property type="project" value="UniProtKB-KW"/>
</dbReference>
<dbReference type="Proteomes" id="UP000307943">
    <property type="component" value="Unassembled WGS sequence"/>
</dbReference>
<dbReference type="EMBL" id="VDCQ01000054">
    <property type="protein sequence ID" value="TNJ62749.1"/>
    <property type="molecule type" value="Genomic_DNA"/>
</dbReference>
<gene>
    <name evidence="1" type="ORF">FE784_29340</name>
</gene>
<organism evidence="1 2">
    <name type="scientific">Paenibacillus hemerocallicola</name>
    <dbReference type="NCBI Taxonomy" id="1172614"/>
    <lineage>
        <taxon>Bacteria</taxon>
        <taxon>Bacillati</taxon>
        <taxon>Bacillota</taxon>
        <taxon>Bacilli</taxon>
        <taxon>Bacillales</taxon>
        <taxon>Paenibacillaceae</taxon>
        <taxon>Paenibacillus</taxon>
    </lineage>
</organism>
<sequence>MGFLSVLSFAHRCIGERLQPGDIAVDATAGTGADTAFLCATVGAKGTVYAFDIQQEALDRAAERVGLRQEASGRLHLLLESHANMRQAIPPSDHGRVAAVMFNLGYLPGGDKRIITRPETTVPALDAALSLLKPGGIVTAVLYPGHEGGREEAERVESWAASLPEEECQAVVYRFANRSGNPPYVIAVEKRKV</sequence>
<name>A0A5C4T3K2_9BACL</name>
<dbReference type="InterPro" id="IPR010719">
    <property type="entry name" value="MnmM_MeTrfase"/>
</dbReference>
<dbReference type="Pfam" id="PF06962">
    <property type="entry name" value="rRNA_methylase"/>
    <property type="match status" value="1"/>
</dbReference>
<dbReference type="OrthoDB" id="9792989at2"/>
<dbReference type="GO" id="GO:0008168">
    <property type="term" value="F:methyltransferase activity"/>
    <property type="evidence" value="ECO:0007669"/>
    <property type="project" value="UniProtKB-KW"/>
</dbReference>
<dbReference type="AlphaFoldDB" id="A0A5C4T3K2"/>
<accession>A0A5C4T3K2</accession>
<dbReference type="InterPro" id="IPR029063">
    <property type="entry name" value="SAM-dependent_MTases_sf"/>
</dbReference>
<keyword evidence="1" id="KW-0489">Methyltransferase</keyword>
<comment type="caution">
    <text evidence="1">The sequence shown here is derived from an EMBL/GenBank/DDBJ whole genome shotgun (WGS) entry which is preliminary data.</text>
</comment>
<dbReference type="CDD" id="cd02440">
    <property type="entry name" value="AdoMet_MTases"/>
    <property type="match status" value="1"/>
</dbReference>